<dbReference type="InterPro" id="IPR000873">
    <property type="entry name" value="AMP-dep_synth/lig_dom"/>
</dbReference>
<dbReference type="InterPro" id="IPR009081">
    <property type="entry name" value="PP-bd_ACP"/>
</dbReference>
<evidence type="ECO:0000256" key="4">
    <source>
        <dbReference type="ARBA" id="ARBA00022553"/>
    </source>
</evidence>
<comment type="caution">
    <text evidence="6">The sequence shown here is derived from an EMBL/GenBank/DDBJ whole genome shotgun (WGS) entry which is preliminary data.</text>
</comment>
<dbReference type="GO" id="GO:0017000">
    <property type="term" value="P:antibiotic biosynthetic process"/>
    <property type="evidence" value="ECO:0007669"/>
    <property type="project" value="UniProtKB-ARBA"/>
</dbReference>
<dbReference type="Gene3D" id="3.40.50.1820">
    <property type="entry name" value="alpha/beta hydrolase"/>
    <property type="match status" value="1"/>
</dbReference>
<name>A0A852ZS90_9ACTN</name>
<dbReference type="Gene3D" id="2.30.38.10">
    <property type="entry name" value="Luciferase, Domain 3"/>
    <property type="match status" value="2"/>
</dbReference>
<keyword evidence="7" id="KW-1185">Reference proteome</keyword>
<dbReference type="GO" id="GO:0031177">
    <property type="term" value="F:phosphopantetheine binding"/>
    <property type="evidence" value="ECO:0007669"/>
    <property type="project" value="InterPro"/>
</dbReference>
<dbReference type="FunFam" id="2.30.38.10:FF:000001">
    <property type="entry name" value="Non-ribosomal peptide synthetase PvdI"/>
    <property type="match status" value="2"/>
</dbReference>
<dbReference type="Gene3D" id="1.10.1200.10">
    <property type="entry name" value="ACP-like"/>
    <property type="match status" value="1"/>
</dbReference>
<dbReference type="InterPro" id="IPR020806">
    <property type="entry name" value="PKS_PP-bd"/>
</dbReference>
<dbReference type="NCBIfam" id="TIGR01733">
    <property type="entry name" value="AA-adenyl-dom"/>
    <property type="match status" value="2"/>
</dbReference>
<sequence>MPDQPTERLRLTAGQLGLWYAHQLNPHTPALNVGEYLAVQGPVDAGLLREALRHTVRETATFRLRLFEDEHGVAQRVDPELDHPLRVVDLGGEEDPHAAALAWMRAERGRRRDLYTDPLVTFALLRLAPDLHYWYHGYHHITFDGVSGPLVAGRLAEAYSALAERRPLPPCPFGDFRLLVEADAEYRAGGDRADDRRYWLRTLADRPRPLSVSGRPPRGVVGAFHRDERALSAEDAGRLHAAADRLRTTPARLLTAATALAVGRSTGEVDLTLGFAVTGRARGPQQTVPGMMSNLLPVRVAVPPALTARELVERVSAGVAETVRRQRYRLEDLRADLGLRPEENLWTVSVNYMPFAFPATFGGHRLVHHNLSLGPFHDLAVALLATSADGGLRLIVDGDAELYPAHAHRAFADRLHRALRWIGDSHPDTPIARFDALSPAERRRLLDAPHRPARAEPPHTLPALLAERAARTPEATALVAGRTTLTHAELDARANRLARLLVAHGAGPERRVALVLPRTADTLVAMLAVLKTGAAYVPVDRGHPAARVAMLLEDTRPALTLSVSGTPLPPAADHPGTRVLLLDDPAVREAVAAAPAHPVTDADRTAPLLPRHAAYVIHTSGSTGRPKGVVVEHRSLTGYLRQAVADYGMRPDDRVLASHSLAFDASLLQIFTALATGATVVLAGDDERQDADAVQRLLARHRVTVAHLTPALLPLLRPDELPDLRLVSSGGMRLTADQVDRWAGAGRAFWNAYGPTEATVDATRRRCLPSPEGTDPPIGPPIPGTRAYVLDAGLNPLPPGATGELYLAGPGLARGYHDRPGATALRFLPDPYGPPGSRMYRTGDLARWTPDGELAYAGRTDDQVKLRGHRIEPGEVQAALVRCAGVRQAAVVVRDHPRVGPCLVGYLVPEPGTELDRARVRREVARVLPEHMVPAFLQTLDRLPVAPGGKTDLRALPAPDFAADAPPGRAPATATETALCALFGDVLGRRDVGADDSFFALGGHSLLATQLLGRVRGVLGKELSIRAVYEHPTPAGLAAHLDTLADPARPALVPQPRPERVPLSHAQSRLWFVEQIGAPNPAYNHPVALRLTGDLDLDALRAALRDVIARHAPLRTVFPAVDGEPHQRELPPHAEACSPEVVSVDAAGRHRLDRELTAATRRPFDLAADPPLRTTVYRLGPREHVLLLVLHHIAADGWSTRPLLRDLSTAYAARRAGRSPDWPPLPVGYADFALWQRRLLGRPDDHGSPLARQLAHWLTALADLPQAVTLPTDRPRPAAASHRGDAIALEIPADLHRGLLRLAREHGASTFMVLQAALAVLLSRLGAGTDIPIGSPVAGRTDAALDDLVGFFANMLVLRTDLSGDPTFAEVLDRVRETCLDAYAHQDVPFELLVERLVPERSLSRHPLFQVVLAMRNNRAGRLALEGVTAVEVPVATGTTPFDLAIELDDQTPDDTPGAERAPAEPRALRGTVLYSTDLFDRETVGALADRLLVLLRGVVDDPGRALHDYPLWLPGERHRVLAEWNDTARPLPETTLPALFQAQARRHPDRTAVTAPDGTLDYARLNERANRIARLLVARGAGPERVVALAVPRSTDLPAAVWAVLKAGAAYLPLDPEYPAERIRFLLEDVRPTVVLATAASAATLPPHPGLLLLDDPATVAALAAQPGGDLTDADRTAPITADTPVYVIHTSGSTGTPKGVVMTTGPFVNLVTAHDEWLADGKPGSLTGPWAQFSAFSFDVSAWEIIEALTAGKRLAVPDADVRRDPERLVRWLDEQRVEEICVPNVMAEAICESALAQGLDLPALRDLSQGGEALRLTPRVRAFMAARPGRRLHNLYGPTETHLVTTFTLPEDLGNWTSGTAPVGAPIANARMYVLDPRLRPVPPGVTGELYIAGTPLARGYWARPGLTAGRFVPDPFGPPGGRMYRTGDLVRWTRDGQLDFGGRTDDQVKIRGFRVEPGEVEDVLDRHEDVARVAVTVRTDGPGGTCLVAYVVPVPGARVDAAGLRAWAASVLPEFMVPAAVVLLDAMPLTVSGKIHRRSLPAPDYSAAATSRDPRTEPERALCRLFADVLGLDRVGADDSFFALGGHSLLATRLVSRVRAALHVEIEVRTVFEAPTPAALAARLGEAARTRRPALRRMPRPDGRR</sequence>
<dbReference type="Pfam" id="PF13193">
    <property type="entry name" value="AMP-binding_C"/>
    <property type="match status" value="2"/>
</dbReference>
<dbReference type="InterPro" id="IPR023213">
    <property type="entry name" value="CAT-like_dom_sf"/>
</dbReference>
<dbReference type="PROSITE" id="PS50075">
    <property type="entry name" value="CARRIER"/>
    <property type="match status" value="2"/>
</dbReference>
<evidence type="ECO:0000313" key="6">
    <source>
        <dbReference type="EMBL" id="NYI04685.1"/>
    </source>
</evidence>
<dbReference type="InterPro" id="IPR025110">
    <property type="entry name" value="AMP-bd_C"/>
</dbReference>
<accession>A0A852ZS90</accession>
<comment type="similarity">
    <text evidence="2">Belongs to the ATP-dependent AMP-binding enzyme family.</text>
</comment>
<feature type="domain" description="Carrier" evidence="5">
    <location>
        <begin position="970"/>
        <end position="1045"/>
    </location>
</feature>
<dbReference type="Pfam" id="PF00550">
    <property type="entry name" value="PP-binding"/>
    <property type="match status" value="2"/>
</dbReference>
<dbReference type="CDD" id="cd19540">
    <property type="entry name" value="LCL_NRPS-like"/>
    <property type="match status" value="1"/>
</dbReference>
<gene>
    <name evidence="6" type="ORF">FHU37_001628</name>
</gene>
<dbReference type="RefSeq" id="WP_179813547.1">
    <property type="nucleotide sequence ID" value="NZ_JACBZD010000001.1"/>
</dbReference>
<dbReference type="InterPro" id="IPR006162">
    <property type="entry name" value="Ppantetheine_attach_site"/>
</dbReference>
<dbReference type="PROSITE" id="PS00012">
    <property type="entry name" value="PHOSPHOPANTETHEINE"/>
    <property type="match status" value="2"/>
</dbReference>
<dbReference type="Pfam" id="PF00668">
    <property type="entry name" value="Condensation"/>
    <property type="match status" value="2"/>
</dbReference>
<dbReference type="GO" id="GO:0072330">
    <property type="term" value="P:monocarboxylic acid biosynthetic process"/>
    <property type="evidence" value="ECO:0007669"/>
    <property type="project" value="UniProtKB-ARBA"/>
</dbReference>
<dbReference type="InterPro" id="IPR010071">
    <property type="entry name" value="AA_adenyl_dom"/>
</dbReference>
<dbReference type="SUPFAM" id="SSF47336">
    <property type="entry name" value="ACP-like"/>
    <property type="match status" value="2"/>
</dbReference>
<dbReference type="GO" id="GO:0005829">
    <property type="term" value="C:cytosol"/>
    <property type="evidence" value="ECO:0007669"/>
    <property type="project" value="TreeGrafter"/>
</dbReference>
<dbReference type="SUPFAM" id="SSF52777">
    <property type="entry name" value="CoA-dependent acyltransferases"/>
    <property type="match status" value="4"/>
</dbReference>
<dbReference type="InterPro" id="IPR045851">
    <property type="entry name" value="AMP-bd_C_sf"/>
</dbReference>
<dbReference type="FunFam" id="3.40.50.980:FF:000001">
    <property type="entry name" value="Non-ribosomal peptide synthetase"/>
    <property type="match status" value="1"/>
</dbReference>
<evidence type="ECO:0000259" key="5">
    <source>
        <dbReference type="PROSITE" id="PS50075"/>
    </source>
</evidence>
<dbReference type="EMBL" id="JACBZD010000001">
    <property type="protein sequence ID" value="NYI04685.1"/>
    <property type="molecule type" value="Genomic_DNA"/>
</dbReference>
<protein>
    <submittedName>
        <fullName evidence="6">Nonribosomal peptide synthetase DhbF</fullName>
    </submittedName>
</protein>
<dbReference type="CDD" id="cd05930">
    <property type="entry name" value="A_NRPS"/>
    <property type="match status" value="1"/>
</dbReference>
<dbReference type="FunFam" id="3.40.50.12780:FF:000012">
    <property type="entry name" value="Non-ribosomal peptide synthetase"/>
    <property type="match status" value="1"/>
</dbReference>
<dbReference type="GO" id="GO:0043041">
    <property type="term" value="P:amino acid activation for nonribosomal peptide biosynthetic process"/>
    <property type="evidence" value="ECO:0007669"/>
    <property type="project" value="TreeGrafter"/>
</dbReference>
<dbReference type="InterPro" id="IPR029058">
    <property type="entry name" value="AB_hydrolase_fold"/>
</dbReference>
<organism evidence="6 7">
    <name type="scientific">Allostreptomyces psammosilenae</name>
    <dbReference type="NCBI Taxonomy" id="1892865"/>
    <lineage>
        <taxon>Bacteria</taxon>
        <taxon>Bacillati</taxon>
        <taxon>Actinomycetota</taxon>
        <taxon>Actinomycetes</taxon>
        <taxon>Kitasatosporales</taxon>
        <taxon>Streptomycetaceae</taxon>
        <taxon>Allostreptomyces</taxon>
    </lineage>
</organism>
<dbReference type="Gene3D" id="3.30.559.30">
    <property type="entry name" value="Nonribosomal peptide synthetase, condensation domain"/>
    <property type="match status" value="2"/>
</dbReference>
<evidence type="ECO:0000256" key="1">
    <source>
        <dbReference type="ARBA" id="ARBA00001957"/>
    </source>
</evidence>
<dbReference type="GO" id="GO:0003824">
    <property type="term" value="F:catalytic activity"/>
    <property type="evidence" value="ECO:0007669"/>
    <property type="project" value="InterPro"/>
</dbReference>
<dbReference type="InterPro" id="IPR001242">
    <property type="entry name" value="Condensation_dom"/>
</dbReference>
<dbReference type="Gene3D" id="3.30.300.30">
    <property type="match status" value="2"/>
</dbReference>
<dbReference type="PANTHER" id="PTHR45527">
    <property type="entry name" value="NONRIBOSOMAL PEPTIDE SYNTHETASE"/>
    <property type="match status" value="1"/>
</dbReference>
<proteinExistence type="inferred from homology"/>
<dbReference type="SUPFAM" id="SSF56801">
    <property type="entry name" value="Acetyl-CoA synthetase-like"/>
    <property type="match status" value="2"/>
</dbReference>
<dbReference type="GO" id="GO:0044550">
    <property type="term" value="P:secondary metabolite biosynthetic process"/>
    <property type="evidence" value="ECO:0007669"/>
    <property type="project" value="TreeGrafter"/>
</dbReference>
<dbReference type="FunFam" id="1.10.1200.10:FF:000016">
    <property type="entry name" value="Non-ribosomal peptide synthase"/>
    <property type="match status" value="2"/>
</dbReference>
<evidence type="ECO:0000313" key="7">
    <source>
        <dbReference type="Proteomes" id="UP000567795"/>
    </source>
</evidence>
<feature type="domain" description="Carrier" evidence="5">
    <location>
        <begin position="2057"/>
        <end position="2132"/>
    </location>
</feature>
<dbReference type="Proteomes" id="UP000567795">
    <property type="component" value="Unassembled WGS sequence"/>
</dbReference>
<keyword evidence="3" id="KW-0596">Phosphopantetheine</keyword>
<keyword evidence="4" id="KW-0597">Phosphoprotein</keyword>
<dbReference type="PROSITE" id="PS00455">
    <property type="entry name" value="AMP_BINDING"/>
    <property type="match status" value="2"/>
</dbReference>
<dbReference type="GO" id="GO:0008610">
    <property type="term" value="P:lipid biosynthetic process"/>
    <property type="evidence" value="ECO:0007669"/>
    <property type="project" value="UniProtKB-ARBA"/>
</dbReference>
<dbReference type="SMART" id="SM00823">
    <property type="entry name" value="PKS_PP"/>
    <property type="match status" value="2"/>
</dbReference>
<dbReference type="PANTHER" id="PTHR45527:SF1">
    <property type="entry name" value="FATTY ACID SYNTHASE"/>
    <property type="match status" value="1"/>
</dbReference>
<evidence type="ECO:0000256" key="2">
    <source>
        <dbReference type="ARBA" id="ARBA00006432"/>
    </source>
</evidence>
<dbReference type="InterPro" id="IPR036736">
    <property type="entry name" value="ACP-like_sf"/>
</dbReference>
<dbReference type="InterPro" id="IPR020845">
    <property type="entry name" value="AMP-binding_CS"/>
</dbReference>
<evidence type="ECO:0000256" key="3">
    <source>
        <dbReference type="ARBA" id="ARBA00022450"/>
    </source>
</evidence>
<reference evidence="6 7" key="1">
    <citation type="submission" date="2020-07" db="EMBL/GenBank/DDBJ databases">
        <title>Sequencing the genomes of 1000 actinobacteria strains.</title>
        <authorList>
            <person name="Klenk H.-P."/>
        </authorList>
    </citation>
    <scope>NUCLEOTIDE SEQUENCE [LARGE SCALE GENOMIC DNA]</scope>
    <source>
        <strain evidence="6 7">DSM 42178</strain>
    </source>
</reference>
<comment type="cofactor">
    <cofactor evidence="1">
        <name>pantetheine 4'-phosphate</name>
        <dbReference type="ChEBI" id="CHEBI:47942"/>
    </cofactor>
</comment>
<dbReference type="Gene3D" id="3.40.50.980">
    <property type="match status" value="4"/>
</dbReference>
<dbReference type="Pfam" id="PF00501">
    <property type="entry name" value="AMP-binding"/>
    <property type="match status" value="2"/>
</dbReference>
<dbReference type="Gene3D" id="3.30.559.10">
    <property type="entry name" value="Chloramphenicol acetyltransferase-like domain"/>
    <property type="match status" value="2"/>
</dbReference>